<keyword evidence="3" id="KW-1185">Reference proteome</keyword>
<proteinExistence type="predicted"/>
<organism evidence="2 3">
    <name type="scientific">Candidatus Halobonum tyrrellensis G22</name>
    <dbReference type="NCBI Taxonomy" id="1324957"/>
    <lineage>
        <taxon>Archaea</taxon>
        <taxon>Methanobacteriati</taxon>
        <taxon>Methanobacteriota</taxon>
        <taxon>Stenosarchaea group</taxon>
        <taxon>Halobacteria</taxon>
        <taxon>Halobacteriales</taxon>
        <taxon>Haloferacaceae</taxon>
        <taxon>Candidatus Halobonum</taxon>
    </lineage>
</organism>
<reference evidence="2 3" key="1">
    <citation type="journal article" date="2013" name="Genome Announc.">
        <title>Draft Genome Sequence of 'Candidatus Halobonum tyrrellensis' Strain G22, Isolated from the Hypersaline Waters of Lake Tyrrell, Australia.</title>
        <authorList>
            <person name="Ugalde J.A."/>
            <person name="Narasingarao P."/>
            <person name="Kuo S."/>
            <person name="Podell S."/>
            <person name="Allen E.E."/>
        </authorList>
    </citation>
    <scope>NUCLEOTIDE SEQUENCE [LARGE SCALE GENOMIC DNA]</scope>
    <source>
        <strain evidence="2 3">G22</strain>
    </source>
</reference>
<evidence type="ECO:0000313" key="3">
    <source>
        <dbReference type="Proteomes" id="UP000017840"/>
    </source>
</evidence>
<dbReference type="PROSITE" id="PS51257">
    <property type="entry name" value="PROKAR_LIPOPROTEIN"/>
    <property type="match status" value="1"/>
</dbReference>
<name>V4J2P4_9EURY</name>
<dbReference type="EMBL" id="ASGZ01000006">
    <property type="protein sequence ID" value="ESP89672.1"/>
    <property type="molecule type" value="Genomic_DNA"/>
</dbReference>
<evidence type="ECO:0000256" key="1">
    <source>
        <dbReference type="SAM" id="MobiDB-lite"/>
    </source>
</evidence>
<accession>V4J2P4</accession>
<protein>
    <submittedName>
        <fullName evidence="2">Uncharacterized protein</fullName>
    </submittedName>
</protein>
<comment type="caution">
    <text evidence="2">The sequence shown here is derived from an EMBL/GenBank/DDBJ whole genome shotgun (WGS) entry which is preliminary data.</text>
</comment>
<sequence length="194" mass="19839">MKTTRRASLAAVAAGVPLLSGCTAFAAVREGATTPRPDRPVSGAADPVAVRQVFAGTTYEYLPETDEVRYPVDTGADEDGETRTGTVTASGDDPGYATVPFDRWVAARSAAVGADAVAGAVADRVGDHDTVGTAVASTDEGPVIEVEHRGAPPDFDALVAATPGAVTATVVLAGREGRRTHPVRVRRVDGVDSV</sequence>
<dbReference type="AlphaFoldDB" id="V4J2P4"/>
<feature type="region of interest" description="Disordered" evidence="1">
    <location>
        <begin position="70"/>
        <end position="91"/>
    </location>
</feature>
<evidence type="ECO:0000313" key="2">
    <source>
        <dbReference type="EMBL" id="ESP89672.1"/>
    </source>
</evidence>
<gene>
    <name evidence="2" type="ORF">K933_02741</name>
</gene>
<dbReference type="Proteomes" id="UP000017840">
    <property type="component" value="Unassembled WGS sequence"/>
</dbReference>
<dbReference type="RefSeq" id="WP_023393140.1">
    <property type="nucleotide sequence ID" value="NZ_ASGZ01000006.1"/>
</dbReference>